<reference evidence="10 11" key="2">
    <citation type="journal article" date="2012" name="PLoS Pathog.">
        <title>Diverse lifestyles and strategies of plant pathogenesis encoded in the genomes of eighteen Dothideomycetes fungi.</title>
        <authorList>
            <person name="Ohm R.A."/>
            <person name="Feau N."/>
            <person name="Henrissat B."/>
            <person name="Schoch C.L."/>
            <person name="Horwitz B.A."/>
            <person name="Barry K.W."/>
            <person name="Condon B.J."/>
            <person name="Copeland A.C."/>
            <person name="Dhillon B."/>
            <person name="Glaser F."/>
            <person name="Hesse C.N."/>
            <person name="Kosti I."/>
            <person name="LaButti K."/>
            <person name="Lindquist E.A."/>
            <person name="Lucas S."/>
            <person name="Salamov A.A."/>
            <person name="Bradshaw R.E."/>
            <person name="Ciuffetti L."/>
            <person name="Hamelin R.C."/>
            <person name="Kema G.H.J."/>
            <person name="Lawrence C."/>
            <person name="Scott J.A."/>
            <person name="Spatafora J.W."/>
            <person name="Turgeon B.G."/>
            <person name="de Wit P.J.G.M."/>
            <person name="Zhong S."/>
            <person name="Goodwin S.B."/>
            <person name="Grigoriev I.V."/>
        </authorList>
    </citation>
    <scope>NUCLEOTIDE SEQUENCE [LARGE SCALE GENOMIC DNA]</scope>
    <source>
        <strain evidence="11">NZE10 / CBS 128990</strain>
    </source>
</reference>
<evidence type="ECO:0000256" key="1">
    <source>
        <dbReference type="ARBA" id="ARBA00002738"/>
    </source>
</evidence>
<feature type="region of interest" description="Disordered" evidence="8">
    <location>
        <begin position="167"/>
        <end position="198"/>
    </location>
</feature>
<evidence type="ECO:0000313" key="10">
    <source>
        <dbReference type="EMBL" id="EME44157.1"/>
    </source>
</evidence>
<feature type="region of interest" description="Disordered" evidence="8">
    <location>
        <begin position="98"/>
        <end position="150"/>
    </location>
</feature>
<comment type="function">
    <text evidence="1">May be involved in a process influencing telomere capping.</text>
</comment>
<accession>N1PKZ6</accession>
<dbReference type="GO" id="GO:0005634">
    <property type="term" value="C:nucleus"/>
    <property type="evidence" value="ECO:0007669"/>
    <property type="project" value="UniProtKB-SubCell"/>
</dbReference>
<keyword evidence="6" id="KW-0963">Cytoplasm</keyword>
<evidence type="ECO:0000256" key="3">
    <source>
        <dbReference type="ARBA" id="ARBA00004496"/>
    </source>
</evidence>
<comment type="similarity">
    <text evidence="4">Belongs to the RTC4 family.</text>
</comment>
<evidence type="ECO:0000256" key="2">
    <source>
        <dbReference type="ARBA" id="ARBA00004123"/>
    </source>
</evidence>
<evidence type="ECO:0000256" key="4">
    <source>
        <dbReference type="ARBA" id="ARBA00009461"/>
    </source>
</evidence>
<dbReference type="SMART" id="SM01312">
    <property type="entry name" value="RTC4"/>
    <property type="match status" value="1"/>
</dbReference>
<dbReference type="OMA" id="YYGPRGQ"/>
<feature type="compositionally biased region" description="Basic and acidic residues" evidence="8">
    <location>
        <begin position="107"/>
        <end position="123"/>
    </location>
</feature>
<dbReference type="GO" id="GO:0005737">
    <property type="term" value="C:cytoplasm"/>
    <property type="evidence" value="ECO:0007669"/>
    <property type="project" value="UniProtKB-SubCell"/>
</dbReference>
<dbReference type="InterPro" id="IPR039024">
    <property type="entry name" value="RTC4"/>
</dbReference>
<feature type="region of interest" description="Disordered" evidence="8">
    <location>
        <begin position="474"/>
        <end position="510"/>
    </location>
</feature>
<keyword evidence="11" id="KW-1185">Reference proteome</keyword>
<dbReference type="STRING" id="675120.N1PKZ6"/>
<feature type="region of interest" description="Disordered" evidence="8">
    <location>
        <begin position="229"/>
        <end position="248"/>
    </location>
</feature>
<gene>
    <name evidence="10" type="ORF">DOTSEDRAFT_80002</name>
</gene>
<evidence type="ECO:0000313" key="11">
    <source>
        <dbReference type="Proteomes" id="UP000016933"/>
    </source>
</evidence>
<sequence>MRRTNTRLLRQVNGMSHASNENHELEPQYARPKPTVQHIEKLDKVYPSPATTASGNSSQVRPIEVASDDEPISEDDSPNLTTQWTTLLQYNKPVAASVEVMEDEERSTEKQEEVQGANQDKKPSSSSDEENEPDWLASSQPTSKKRKVLPASNIHAAATSTYGARPVKAYGSANQRALRRHKSDEARKKLKEKERSGFRTAKGIGLDVEKSPVAGFKRPRANIHDLVAKSPEKSPTVDAARQDSDDLDSLSDLDEKAMSTIEDGKQFLPSPKPFVSTHRCEHCGEEVAKLLYEEFIDDYNSGKELNIKWQRRFCNFHNRRKAEALWKERKYPTIDWSGLERRMRKHDNFLRQILKDERGSVHRKQLQKQLAPGRRSKNIGQMMNNQNVKAGTLVGYYGPRGQKAMVDHIIDNLSKDIREQAVHDDIVMASGAQGGVSGFVQSVLVPHLAEMLIKEDGYLTVEWEAEVRDIIAESGELGELMNPETEDEIKEVDDDDEDDDDDDDNDDGGE</sequence>
<dbReference type="PANTHER" id="PTHR41391">
    <property type="entry name" value="RESTRICTION OF TELOMERE CAPPING PROTEIN 4"/>
    <property type="match status" value="1"/>
</dbReference>
<comment type="subcellular location">
    <subcellularLocation>
        <location evidence="3">Cytoplasm</location>
    </subcellularLocation>
    <subcellularLocation>
        <location evidence="2">Nucleus</location>
    </subcellularLocation>
</comment>
<feature type="compositionally biased region" description="Basic and acidic residues" evidence="8">
    <location>
        <begin position="182"/>
        <end position="197"/>
    </location>
</feature>
<dbReference type="Proteomes" id="UP000016933">
    <property type="component" value="Unassembled WGS sequence"/>
</dbReference>
<feature type="region of interest" description="Disordered" evidence="8">
    <location>
        <begin position="1"/>
        <end position="79"/>
    </location>
</feature>
<evidence type="ECO:0000256" key="7">
    <source>
        <dbReference type="ARBA" id="ARBA00023242"/>
    </source>
</evidence>
<evidence type="ECO:0000256" key="8">
    <source>
        <dbReference type="SAM" id="MobiDB-lite"/>
    </source>
</evidence>
<feature type="compositionally biased region" description="Acidic residues" evidence="8">
    <location>
        <begin position="484"/>
        <end position="510"/>
    </location>
</feature>
<dbReference type="eggNOG" id="ENOG502SEU0">
    <property type="taxonomic scope" value="Eukaryota"/>
</dbReference>
<evidence type="ECO:0000259" key="9">
    <source>
        <dbReference type="SMART" id="SM01312"/>
    </source>
</evidence>
<reference evidence="11" key="1">
    <citation type="journal article" date="2012" name="PLoS Genet.">
        <title>The genomes of the fungal plant pathogens Cladosporium fulvum and Dothistroma septosporum reveal adaptation to different hosts and lifestyles but also signatures of common ancestry.</title>
        <authorList>
            <person name="de Wit P.J.G.M."/>
            <person name="van der Burgt A."/>
            <person name="Oekmen B."/>
            <person name="Stergiopoulos I."/>
            <person name="Abd-Elsalam K.A."/>
            <person name="Aerts A.L."/>
            <person name="Bahkali A.H."/>
            <person name="Beenen H.G."/>
            <person name="Chettri P."/>
            <person name="Cox M.P."/>
            <person name="Datema E."/>
            <person name="de Vries R.P."/>
            <person name="Dhillon B."/>
            <person name="Ganley A.R."/>
            <person name="Griffiths S.A."/>
            <person name="Guo Y."/>
            <person name="Hamelin R.C."/>
            <person name="Henrissat B."/>
            <person name="Kabir M.S."/>
            <person name="Jashni M.K."/>
            <person name="Kema G."/>
            <person name="Klaubauf S."/>
            <person name="Lapidus A."/>
            <person name="Levasseur A."/>
            <person name="Lindquist E."/>
            <person name="Mehrabi R."/>
            <person name="Ohm R.A."/>
            <person name="Owen T.J."/>
            <person name="Salamov A."/>
            <person name="Schwelm A."/>
            <person name="Schijlen E."/>
            <person name="Sun H."/>
            <person name="van den Burg H.A."/>
            <person name="van Ham R.C.H.J."/>
            <person name="Zhang S."/>
            <person name="Goodwin S.B."/>
            <person name="Grigoriev I.V."/>
            <person name="Collemare J."/>
            <person name="Bradshaw R.E."/>
        </authorList>
    </citation>
    <scope>NUCLEOTIDE SEQUENCE [LARGE SCALE GENOMIC DNA]</scope>
    <source>
        <strain evidence="11">NZE10 / CBS 128990</strain>
    </source>
</reference>
<proteinExistence type="inferred from homology"/>
<feature type="compositionally biased region" description="Acidic residues" evidence="8">
    <location>
        <begin position="66"/>
        <end position="77"/>
    </location>
</feature>
<dbReference type="Pfam" id="PF14474">
    <property type="entry name" value="RTC4"/>
    <property type="match status" value="1"/>
</dbReference>
<feature type="domain" description="Restriction of telomere capping protein 4 C-terminal" evidence="9">
    <location>
        <begin position="353"/>
        <end position="484"/>
    </location>
</feature>
<dbReference type="PANTHER" id="PTHR41391:SF1">
    <property type="entry name" value="RESTRICTION OF TELOMERE CAPPING PROTEIN 4"/>
    <property type="match status" value="1"/>
</dbReference>
<dbReference type="InterPro" id="IPR028094">
    <property type="entry name" value="RTC4_C"/>
</dbReference>
<dbReference type="EMBL" id="KB446539">
    <property type="protein sequence ID" value="EME44157.1"/>
    <property type="molecule type" value="Genomic_DNA"/>
</dbReference>
<feature type="compositionally biased region" description="Polar residues" evidence="8">
    <location>
        <begin position="49"/>
        <end position="60"/>
    </location>
</feature>
<name>N1PKZ6_DOTSN</name>
<keyword evidence="7" id="KW-0539">Nucleus</keyword>
<dbReference type="HOGENOM" id="CLU_534206_0_0_1"/>
<dbReference type="OrthoDB" id="128308at2759"/>
<evidence type="ECO:0000256" key="6">
    <source>
        <dbReference type="ARBA" id="ARBA00022490"/>
    </source>
</evidence>
<protein>
    <recommendedName>
        <fullName evidence="5">Restriction of telomere capping protein 4</fullName>
    </recommendedName>
</protein>
<organism evidence="10 11">
    <name type="scientific">Dothistroma septosporum (strain NZE10 / CBS 128990)</name>
    <name type="common">Red band needle blight fungus</name>
    <name type="synonym">Mycosphaerella pini</name>
    <dbReference type="NCBI Taxonomy" id="675120"/>
    <lineage>
        <taxon>Eukaryota</taxon>
        <taxon>Fungi</taxon>
        <taxon>Dikarya</taxon>
        <taxon>Ascomycota</taxon>
        <taxon>Pezizomycotina</taxon>
        <taxon>Dothideomycetes</taxon>
        <taxon>Dothideomycetidae</taxon>
        <taxon>Mycosphaerellales</taxon>
        <taxon>Mycosphaerellaceae</taxon>
        <taxon>Dothistroma</taxon>
    </lineage>
</organism>
<evidence type="ECO:0000256" key="5">
    <source>
        <dbReference type="ARBA" id="ARBA00015162"/>
    </source>
</evidence>
<dbReference type="AlphaFoldDB" id="N1PKZ6"/>